<dbReference type="InterPro" id="IPR001841">
    <property type="entry name" value="Znf_RING"/>
</dbReference>
<dbReference type="InterPro" id="IPR013083">
    <property type="entry name" value="Znf_RING/FYVE/PHD"/>
</dbReference>
<gene>
    <name evidence="7" type="ORF">PENTCL1PPCAC_17417</name>
</gene>
<dbReference type="InterPro" id="IPR018957">
    <property type="entry name" value="Znf_C3HC4_RING-type"/>
</dbReference>
<organism evidence="7 8">
    <name type="scientific">Pristionchus entomophagus</name>
    <dbReference type="NCBI Taxonomy" id="358040"/>
    <lineage>
        <taxon>Eukaryota</taxon>
        <taxon>Metazoa</taxon>
        <taxon>Ecdysozoa</taxon>
        <taxon>Nematoda</taxon>
        <taxon>Chromadorea</taxon>
        <taxon>Rhabditida</taxon>
        <taxon>Rhabditina</taxon>
        <taxon>Diplogasteromorpha</taxon>
        <taxon>Diplogasteroidea</taxon>
        <taxon>Neodiplogasteridae</taxon>
        <taxon>Pristionchus</taxon>
    </lineage>
</organism>
<feature type="region of interest" description="Disordered" evidence="5">
    <location>
        <begin position="210"/>
        <end position="256"/>
    </location>
</feature>
<name>A0AAV5TLV3_9BILA</name>
<proteinExistence type="predicted"/>
<evidence type="ECO:0000256" key="5">
    <source>
        <dbReference type="SAM" id="MobiDB-lite"/>
    </source>
</evidence>
<evidence type="ECO:0000313" key="8">
    <source>
        <dbReference type="Proteomes" id="UP001432027"/>
    </source>
</evidence>
<dbReference type="Gene3D" id="3.30.40.10">
    <property type="entry name" value="Zinc/RING finger domain, C3HC4 (zinc finger)"/>
    <property type="match status" value="1"/>
</dbReference>
<evidence type="ECO:0000256" key="2">
    <source>
        <dbReference type="ARBA" id="ARBA00022771"/>
    </source>
</evidence>
<dbReference type="EMBL" id="BTSX01000004">
    <property type="protein sequence ID" value="GMS95242.1"/>
    <property type="molecule type" value="Genomic_DNA"/>
</dbReference>
<keyword evidence="2 4" id="KW-0863">Zinc-finger</keyword>
<accession>A0AAV5TLV3</accession>
<feature type="compositionally biased region" description="Polar residues" evidence="5">
    <location>
        <begin position="225"/>
        <end position="244"/>
    </location>
</feature>
<sequence length="569" mass="63553">SFRMEEPPRYNEVCLDDRINQLKPCPSDLKCAICCSIYVSPVMLSCGHSFCSHCADGWLRKKHTCPTCRRDSGAHPIKNIALGQIVEEHNRIIAEDGPVPCDPQVSDDDDDMKNVSGSSATPAETFVRGIEERRSTRRKTSSKYSERRLHSMGDCSPIGRPFDSPVFVRSNTVRFAPSIERTPLHVMAARRRLDDPAYVYTGLTPQESVAPVPSRFERKMRGRTRTNQYYSPSRRSEQSTSFPQSPGPVDMKRGGVIRRSLGLLRKSVRLLRKESSKSQQEESIDEKEEENDKNLDNDKYIGDRQAVRRVSIRKSIIRRLRGWKNTKNGGTAIASVGDAAAGGEEAGPRLVAAARVLVIDSTDNVELAAFLRSLSDVSSDSLPHIRVLSSEERRELPLLREEYEGLTLVSILYTDASDPNNLVVFDIYEGRREMSGEVEHCALLLKCCHAVLLFCASDPASALRANSDFRYVQTDRKGIPMWTIHAIEPMEISCTRGRNGSTWSGGGGPVQSRSLSLAHANRHSTSELSSKLLPTKQKYLQLSDPPREEFIRAIQELLSELKAVAVPIQ</sequence>
<dbReference type="AlphaFoldDB" id="A0AAV5TLV3"/>
<feature type="domain" description="RING-type" evidence="6">
    <location>
        <begin position="31"/>
        <end position="69"/>
    </location>
</feature>
<dbReference type="PROSITE" id="PS00518">
    <property type="entry name" value="ZF_RING_1"/>
    <property type="match status" value="1"/>
</dbReference>
<protein>
    <recommendedName>
        <fullName evidence="6">RING-type domain-containing protein</fullName>
    </recommendedName>
</protein>
<keyword evidence="3" id="KW-0862">Zinc</keyword>
<keyword evidence="1" id="KW-0479">Metal-binding</keyword>
<dbReference type="PANTHER" id="PTHR23327">
    <property type="entry name" value="RING FINGER PROTEIN 127"/>
    <property type="match status" value="1"/>
</dbReference>
<dbReference type="SUPFAM" id="SSF57850">
    <property type="entry name" value="RING/U-box"/>
    <property type="match status" value="1"/>
</dbReference>
<evidence type="ECO:0000259" key="6">
    <source>
        <dbReference type="PROSITE" id="PS50089"/>
    </source>
</evidence>
<reference evidence="7" key="1">
    <citation type="submission" date="2023-10" db="EMBL/GenBank/DDBJ databases">
        <title>Genome assembly of Pristionchus species.</title>
        <authorList>
            <person name="Yoshida K."/>
            <person name="Sommer R.J."/>
        </authorList>
    </citation>
    <scope>NUCLEOTIDE SEQUENCE</scope>
    <source>
        <strain evidence="7">RS0144</strain>
    </source>
</reference>
<feature type="region of interest" description="Disordered" evidence="5">
    <location>
        <begin position="132"/>
        <end position="156"/>
    </location>
</feature>
<evidence type="ECO:0000313" key="7">
    <source>
        <dbReference type="EMBL" id="GMS95242.1"/>
    </source>
</evidence>
<comment type="caution">
    <text evidence="7">The sequence shown here is derived from an EMBL/GenBank/DDBJ whole genome shotgun (WGS) entry which is preliminary data.</text>
</comment>
<dbReference type="PROSITE" id="PS50089">
    <property type="entry name" value="ZF_RING_2"/>
    <property type="match status" value="1"/>
</dbReference>
<feature type="region of interest" description="Disordered" evidence="5">
    <location>
        <begin position="272"/>
        <end position="297"/>
    </location>
</feature>
<dbReference type="PANTHER" id="PTHR23327:SF51">
    <property type="entry name" value="TRANSCRIPTIONAL REGULATOR OF YEAST FORM ADHERENCE 3"/>
    <property type="match status" value="1"/>
</dbReference>
<evidence type="ECO:0000256" key="3">
    <source>
        <dbReference type="ARBA" id="ARBA00022833"/>
    </source>
</evidence>
<dbReference type="InterPro" id="IPR017907">
    <property type="entry name" value="Znf_RING_CS"/>
</dbReference>
<dbReference type="GO" id="GO:0008270">
    <property type="term" value="F:zinc ion binding"/>
    <property type="evidence" value="ECO:0007669"/>
    <property type="project" value="UniProtKB-KW"/>
</dbReference>
<dbReference type="Pfam" id="PF00097">
    <property type="entry name" value="zf-C3HC4"/>
    <property type="match status" value="1"/>
</dbReference>
<evidence type="ECO:0000256" key="4">
    <source>
        <dbReference type="PROSITE-ProRule" id="PRU00175"/>
    </source>
</evidence>
<evidence type="ECO:0000256" key="1">
    <source>
        <dbReference type="ARBA" id="ARBA00022723"/>
    </source>
</evidence>
<feature type="non-terminal residue" evidence="7">
    <location>
        <position position="1"/>
    </location>
</feature>
<dbReference type="Proteomes" id="UP001432027">
    <property type="component" value="Unassembled WGS sequence"/>
</dbReference>
<keyword evidence="8" id="KW-1185">Reference proteome</keyword>
<dbReference type="SMART" id="SM00184">
    <property type="entry name" value="RING"/>
    <property type="match status" value="1"/>
</dbReference>